<dbReference type="AlphaFoldDB" id="A0A179G3Y8"/>
<dbReference type="InterPro" id="IPR032675">
    <property type="entry name" value="LRR_dom_sf"/>
</dbReference>
<evidence type="ECO:0000256" key="1">
    <source>
        <dbReference type="SAM" id="MobiDB-lite"/>
    </source>
</evidence>
<sequence>MSPTMTMRPVHPAAFERMPDLYSIPEDANAAIDNNRQPRSLTRPSTAGAADASPYPMYPGLQTPNMDRTRSMEATPTLNRPRKLSGTADHSLPGVRSQGPVGLRTRSPSWGGGLSYDQVDPLSWRSNTLQSQTHMSLRKQKSRAGLGNLFNSLPGEVLDVILEKLQELHLNKESESCATCWMRDVCNIAVCSQKWSKAARLALYQDIQLVGPDSVAHKKRFKISQGSRMLLLRRTLRANSELASIVRTLKVPAPEALVGLSNAKCSAVVEQYENNVAALIMACPNLERLSGPMFAYDHSFKRMFHALSTRTNLRDMNWLIESTGLTIHQANTTSASKNCTPVTNSELQAHQEIAFLEQHRCWTKLTSLSVQCLPNATLAPETLLARTLTVLPSLQHLHLCNLPPNAFNDSNLLSLPSLTSLTLSNIRGISSKGLSSFATRPNSQSLRRLVLRHTPLTSLPTLARIFSNLPSLSNFSLVQSFPPLMPESDSFILWMMPYLASTTLKKLHWDITSHPDSVNAADDILARSIEAGGFPLLKTLRTPNDPDGVFQQLCRPVERIDLATDRFRSMSVSEFGSVPSSPTKHLAKSPTTSSLPSIMPASPYTNLVIARLAAQARLDRSRDSHVFQVNVTDEGGDLVETFGLAGYIGTVGSEIDYYLFPDEGSTDEKGGLVDLPDLCADSGESIIAGSKGCSGSWNWREGVLADKREKETWWHTERGRWQRVGL</sequence>
<dbReference type="STRING" id="1380566.A0A179G3Y8"/>
<dbReference type="EMBL" id="LSBJ02000001">
    <property type="protein sequence ID" value="OAQ72576.1"/>
    <property type="molecule type" value="Genomic_DNA"/>
</dbReference>
<reference evidence="2 3" key="1">
    <citation type="journal article" date="2016" name="PLoS Pathog.">
        <title>Biosynthesis of antibiotic leucinostatins in bio-control fungus Purpureocillium lilacinum and their inhibition on phytophthora revealed by genome mining.</title>
        <authorList>
            <person name="Wang G."/>
            <person name="Liu Z."/>
            <person name="Lin R."/>
            <person name="Li E."/>
            <person name="Mao Z."/>
            <person name="Ling J."/>
            <person name="Yang Y."/>
            <person name="Yin W.B."/>
            <person name="Xie B."/>
        </authorList>
    </citation>
    <scope>NUCLEOTIDE SEQUENCE [LARGE SCALE GENOMIC DNA]</scope>
    <source>
        <strain evidence="2">170</strain>
    </source>
</reference>
<dbReference type="GeneID" id="28844515"/>
<dbReference type="OrthoDB" id="3210378at2759"/>
<evidence type="ECO:0000313" key="3">
    <source>
        <dbReference type="Proteomes" id="UP000078397"/>
    </source>
</evidence>
<accession>A0A179G3Y8</accession>
<dbReference type="RefSeq" id="XP_018148659.1">
    <property type="nucleotide sequence ID" value="XM_018280521.1"/>
</dbReference>
<dbReference type="KEGG" id="pchm:VFPPC_00516"/>
<comment type="caution">
    <text evidence="2">The sequence shown here is derived from an EMBL/GenBank/DDBJ whole genome shotgun (WGS) entry which is preliminary data.</text>
</comment>
<gene>
    <name evidence="2" type="ORF">VFPPC_00516</name>
</gene>
<feature type="region of interest" description="Disordered" evidence="1">
    <location>
        <begin position="30"/>
        <end position="114"/>
    </location>
</feature>
<dbReference type="Proteomes" id="UP000078397">
    <property type="component" value="Unassembled WGS sequence"/>
</dbReference>
<proteinExistence type="predicted"/>
<dbReference type="SUPFAM" id="SSF52047">
    <property type="entry name" value="RNI-like"/>
    <property type="match status" value="1"/>
</dbReference>
<feature type="compositionally biased region" description="Polar residues" evidence="1">
    <location>
        <begin position="32"/>
        <end position="45"/>
    </location>
</feature>
<feature type="compositionally biased region" description="Polar residues" evidence="1">
    <location>
        <begin position="62"/>
        <end position="78"/>
    </location>
</feature>
<protein>
    <submittedName>
        <fullName evidence="2">F-box domain-containing protein</fullName>
    </submittedName>
</protein>
<keyword evidence="3" id="KW-1185">Reference proteome</keyword>
<organism evidence="2 3">
    <name type="scientific">Pochonia chlamydosporia 170</name>
    <dbReference type="NCBI Taxonomy" id="1380566"/>
    <lineage>
        <taxon>Eukaryota</taxon>
        <taxon>Fungi</taxon>
        <taxon>Dikarya</taxon>
        <taxon>Ascomycota</taxon>
        <taxon>Pezizomycotina</taxon>
        <taxon>Sordariomycetes</taxon>
        <taxon>Hypocreomycetidae</taxon>
        <taxon>Hypocreales</taxon>
        <taxon>Clavicipitaceae</taxon>
        <taxon>Pochonia</taxon>
    </lineage>
</organism>
<dbReference type="Gene3D" id="3.80.10.10">
    <property type="entry name" value="Ribonuclease Inhibitor"/>
    <property type="match status" value="1"/>
</dbReference>
<evidence type="ECO:0000313" key="2">
    <source>
        <dbReference type="EMBL" id="OAQ72576.1"/>
    </source>
</evidence>
<name>A0A179G3Y8_METCM</name>